<accession>A0AAW1TVP9</accession>
<dbReference type="EMBL" id="JARQZJ010000008">
    <property type="protein sequence ID" value="KAK9871895.1"/>
    <property type="molecule type" value="Genomic_DNA"/>
</dbReference>
<comment type="caution">
    <text evidence="2">The sequence shown here is derived from an EMBL/GenBank/DDBJ whole genome shotgun (WGS) entry which is preliminary data.</text>
</comment>
<gene>
    <name evidence="2" type="ORF">WA026_015144</name>
</gene>
<feature type="compositionally biased region" description="Low complexity" evidence="1">
    <location>
        <begin position="88"/>
        <end position="99"/>
    </location>
</feature>
<feature type="compositionally biased region" description="Basic and acidic residues" evidence="1">
    <location>
        <begin position="66"/>
        <end position="75"/>
    </location>
</feature>
<proteinExistence type="predicted"/>
<name>A0AAW1TVP9_9CUCU</name>
<dbReference type="Proteomes" id="UP001431783">
    <property type="component" value="Unassembled WGS sequence"/>
</dbReference>
<dbReference type="AlphaFoldDB" id="A0AAW1TVP9"/>
<evidence type="ECO:0000313" key="2">
    <source>
        <dbReference type="EMBL" id="KAK9871895.1"/>
    </source>
</evidence>
<feature type="region of interest" description="Disordered" evidence="1">
    <location>
        <begin position="66"/>
        <end position="99"/>
    </location>
</feature>
<keyword evidence="3" id="KW-1185">Reference proteome</keyword>
<organism evidence="2 3">
    <name type="scientific">Henosepilachna vigintioctopunctata</name>
    <dbReference type="NCBI Taxonomy" id="420089"/>
    <lineage>
        <taxon>Eukaryota</taxon>
        <taxon>Metazoa</taxon>
        <taxon>Ecdysozoa</taxon>
        <taxon>Arthropoda</taxon>
        <taxon>Hexapoda</taxon>
        <taxon>Insecta</taxon>
        <taxon>Pterygota</taxon>
        <taxon>Neoptera</taxon>
        <taxon>Endopterygota</taxon>
        <taxon>Coleoptera</taxon>
        <taxon>Polyphaga</taxon>
        <taxon>Cucujiformia</taxon>
        <taxon>Coccinelloidea</taxon>
        <taxon>Coccinellidae</taxon>
        <taxon>Epilachninae</taxon>
        <taxon>Epilachnini</taxon>
        <taxon>Henosepilachna</taxon>
    </lineage>
</organism>
<protein>
    <submittedName>
        <fullName evidence="2">Uncharacterized protein</fullName>
    </submittedName>
</protein>
<evidence type="ECO:0000256" key="1">
    <source>
        <dbReference type="SAM" id="MobiDB-lite"/>
    </source>
</evidence>
<sequence>MAANSAYSLVPYVDDRKDINSLEMIENRNDRSNLVVREFAKTATYKITEKVFEKGMGKIINYAKDWDGGRKDRYNADGTKNKRKTPSPDDTSASSPAKH</sequence>
<reference evidence="2 3" key="1">
    <citation type="submission" date="2023-03" db="EMBL/GenBank/DDBJ databases">
        <title>Genome insight into feeding habits of ladybird beetles.</title>
        <authorList>
            <person name="Li H.-S."/>
            <person name="Huang Y.-H."/>
            <person name="Pang H."/>
        </authorList>
    </citation>
    <scope>NUCLEOTIDE SEQUENCE [LARGE SCALE GENOMIC DNA]</scope>
    <source>
        <strain evidence="2">SYSU_2023b</strain>
        <tissue evidence="2">Whole body</tissue>
    </source>
</reference>
<evidence type="ECO:0000313" key="3">
    <source>
        <dbReference type="Proteomes" id="UP001431783"/>
    </source>
</evidence>